<keyword evidence="3" id="KW-0067">ATP-binding</keyword>
<dbReference type="RefSeq" id="WP_024361983.1">
    <property type="nucleotide sequence ID" value="NZ_BJNS01000005.1"/>
</dbReference>
<dbReference type="PANTHER" id="PTHR42939:SF3">
    <property type="entry name" value="ABC TRANSPORTER ATP-BINDING COMPONENT"/>
    <property type="match status" value="1"/>
</dbReference>
<dbReference type="GO" id="GO:0005524">
    <property type="term" value="F:ATP binding"/>
    <property type="evidence" value="ECO:0007669"/>
    <property type="project" value="UniProtKB-KW"/>
</dbReference>
<dbReference type="SMART" id="SM00382">
    <property type="entry name" value="AAA"/>
    <property type="match status" value="1"/>
</dbReference>
<organism evidence="5 7">
    <name type="scientific">Lysinibacillus sphaericus</name>
    <name type="common">Bacillus sphaericus</name>
    <dbReference type="NCBI Taxonomy" id="1421"/>
    <lineage>
        <taxon>Bacteria</taxon>
        <taxon>Bacillati</taxon>
        <taxon>Bacillota</taxon>
        <taxon>Bacilli</taxon>
        <taxon>Bacillales</taxon>
        <taxon>Bacillaceae</taxon>
        <taxon>Lysinibacillus</taxon>
    </lineage>
</organism>
<evidence type="ECO:0000256" key="2">
    <source>
        <dbReference type="ARBA" id="ARBA00022741"/>
    </source>
</evidence>
<dbReference type="EMBL" id="UFSZ01000001">
    <property type="protein sequence ID" value="SUV16097.1"/>
    <property type="molecule type" value="Genomic_DNA"/>
</dbReference>
<reference evidence="6 8" key="2">
    <citation type="submission" date="2018-06" db="EMBL/GenBank/DDBJ databases">
        <authorList>
            <consortium name="Pathogen Informatics"/>
            <person name="Doyle S."/>
        </authorList>
    </citation>
    <scope>NUCLEOTIDE SEQUENCE [LARGE SCALE GENOMIC DNA]</scope>
    <source>
        <strain evidence="6 8">NCTC10338</strain>
    </source>
</reference>
<dbReference type="Gene3D" id="3.40.50.300">
    <property type="entry name" value="P-loop containing nucleotide triphosphate hydrolases"/>
    <property type="match status" value="1"/>
</dbReference>
<dbReference type="AlphaFoldDB" id="A0A2S0K3N8"/>
<dbReference type="PANTHER" id="PTHR42939">
    <property type="entry name" value="ABC TRANSPORTER ATP-BINDING PROTEIN ALBC-RELATED"/>
    <property type="match status" value="1"/>
</dbReference>
<dbReference type="InterPro" id="IPR003593">
    <property type="entry name" value="AAA+_ATPase"/>
</dbReference>
<keyword evidence="6" id="KW-0378">Hydrolase</keyword>
<evidence type="ECO:0000313" key="8">
    <source>
        <dbReference type="Proteomes" id="UP000255295"/>
    </source>
</evidence>
<evidence type="ECO:0000256" key="3">
    <source>
        <dbReference type="ARBA" id="ARBA00022840"/>
    </source>
</evidence>
<keyword evidence="1" id="KW-0813">Transport</keyword>
<evidence type="ECO:0000256" key="1">
    <source>
        <dbReference type="ARBA" id="ARBA00022448"/>
    </source>
</evidence>
<dbReference type="InterPro" id="IPR003439">
    <property type="entry name" value="ABC_transporter-like_ATP-bd"/>
</dbReference>
<evidence type="ECO:0000313" key="5">
    <source>
        <dbReference type="EMBL" id="AVK97961.1"/>
    </source>
</evidence>
<dbReference type="Proteomes" id="UP000238825">
    <property type="component" value="Chromosome"/>
</dbReference>
<proteinExistence type="predicted"/>
<dbReference type="EC" id="3.6.3.-" evidence="6"/>
<protein>
    <submittedName>
        <fullName evidence="5 6">ABC transporter</fullName>
        <ecNumber evidence="6">3.6.3.-</ecNumber>
    </submittedName>
</protein>
<gene>
    <name evidence="6" type="primary">drrA_2</name>
    <name evidence="5" type="ORF">LS41612_17560</name>
    <name evidence="6" type="ORF">NCTC10338_01171</name>
</gene>
<evidence type="ECO:0000313" key="7">
    <source>
        <dbReference type="Proteomes" id="UP000238825"/>
    </source>
</evidence>
<dbReference type="SUPFAM" id="SSF52540">
    <property type="entry name" value="P-loop containing nucleoside triphosphate hydrolases"/>
    <property type="match status" value="1"/>
</dbReference>
<dbReference type="InterPro" id="IPR027417">
    <property type="entry name" value="P-loop_NTPase"/>
</dbReference>
<dbReference type="InterPro" id="IPR051782">
    <property type="entry name" value="ABC_Transporter_VariousFunc"/>
</dbReference>
<dbReference type="PROSITE" id="PS50893">
    <property type="entry name" value="ABC_TRANSPORTER_2"/>
    <property type="match status" value="1"/>
</dbReference>
<dbReference type="CDD" id="cd03230">
    <property type="entry name" value="ABC_DR_subfamily_A"/>
    <property type="match status" value="1"/>
</dbReference>
<evidence type="ECO:0000259" key="4">
    <source>
        <dbReference type="PROSITE" id="PS50893"/>
    </source>
</evidence>
<dbReference type="GeneID" id="48278012"/>
<dbReference type="Proteomes" id="UP000255295">
    <property type="component" value="Unassembled WGS sequence"/>
</dbReference>
<feature type="domain" description="ABC transporter" evidence="4">
    <location>
        <begin position="1"/>
        <end position="229"/>
    </location>
</feature>
<reference evidence="5 7" key="1">
    <citation type="submission" date="2017-03" db="EMBL/GenBank/DDBJ databases">
        <title>The whole genome sequencing and assembly of Lysinibacillus sphaericus DSM 28T strain.</title>
        <authorList>
            <person name="Lee Y.-J."/>
            <person name="Yi H."/>
            <person name="Bahn Y.-S."/>
            <person name="Kim J.F."/>
            <person name="Lee D.-W."/>
        </authorList>
    </citation>
    <scope>NUCLEOTIDE SEQUENCE [LARGE SCALE GENOMIC DNA]</scope>
    <source>
        <strain evidence="5 7">DSM 28</strain>
    </source>
</reference>
<evidence type="ECO:0000313" key="6">
    <source>
        <dbReference type="EMBL" id="SUV16097.1"/>
    </source>
</evidence>
<sequence length="282" mass="32189">MNAIEIHDLHKGFEGFSLKDISFSVPQGTVMGFVGENGAGKSTTIKCMLNLLKKEYGEILLFGKDIVEYELAIKNDIGVVFDELHVPETLNATQLDKFMKRVFKTWDSNYYFERLTQFKVPKRKKVKELSRGMKMKLSIALALSHHPKLLILDEPTSGLDPIIRDEILDLFLAFMQDETHSILFSSHITSDLEKIADYITFIHNGEILFSESKDVLLYDYGIFKGTNEKISELPEQAIIQKREGTFGLEVLVLENEINEAFTVERPTIEDIMLFFVKGSVQP</sequence>
<dbReference type="EMBL" id="CP019980">
    <property type="protein sequence ID" value="AVK97961.1"/>
    <property type="molecule type" value="Genomic_DNA"/>
</dbReference>
<dbReference type="Pfam" id="PF00005">
    <property type="entry name" value="ABC_tran"/>
    <property type="match status" value="1"/>
</dbReference>
<dbReference type="GO" id="GO:0016887">
    <property type="term" value="F:ATP hydrolysis activity"/>
    <property type="evidence" value="ECO:0007669"/>
    <property type="project" value="InterPro"/>
</dbReference>
<accession>A0A2S0K3N8</accession>
<keyword evidence="2" id="KW-0547">Nucleotide-binding</keyword>
<name>A0A2S0K3N8_LYSSH</name>